<protein>
    <submittedName>
        <fullName evidence="2">Formate dehydrogenase subunit delta</fullName>
    </submittedName>
</protein>
<proteinExistence type="predicted"/>
<accession>A0ABS4AJ54</accession>
<comment type="caution">
    <text evidence="2">The sequence shown here is derived from an EMBL/GenBank/DDBJ whole genome shotgun (WGS) entry which is preliminary data.</text>
</comment>
<dbReference type="Pfam" id="PF11390">
    <property type="entry name" value="FdsD"/>
    <property type="match status" value="1"/>
</dbReference>
<sequence length="84" mass="9198">MANQMADFFRAYPPEEARAGIAEHIRAFWTRRMIEDLHRHLAAGGQGLDPLVIDALKAPIRAESPTEREAEGPAELGQMASDAG</sequence>
<gene>
    <name evidence="2" type="ORF">J8J14_19200</name>
</gene>
<reference evidence="2 3" key="1">
    <citation type="submission" date="2021-03" db="EMBL/GenBank/DDBJ databases">
        <authorList>
            <person name="So Y."/>
        </authorList>
    </citation>
    <scope>NUCLEOTIDE SEQUENCE [LARGE SCALE GENOMIC DNA]</scope>
    <source>
        <strain evidence="2 3">SSH11</strain>
    </source>
</reference>
<dbReference type="EMBL" id="JAGIZB010000022">
    <property type="protein sequence ID" value="MBP0446906.1"/>
    <property type="molecule type" value="Genomic_DNA"/>
</dbReference>
<dbReference type="InterPro" id="IPR021074">
    <property type="entry name" value="Formate_DH_dsu"/>
</dbReference>
<name>A0ABS4AJ54_9PROT</name>
<feature type="region of interest" description="Disordered" evidence="1">
    <location>
        <begin position="61"/>
        <end position="84"/>
    </location>
</feature>
<keyword evidence="3" id="KW-1185">Reference proteome</keyword>
<evidence type="ECO:0000313" key="2">
    <source>
        <dbReference type="EMBL" id="MBP0446906.1"/>
    </source>
</evidence>
<dbReference type="Proteomes" id="UP000681594">
    <property type="component" value="Unassembled WGS sequence"/>
</dbReference>
<organism evidence="2 3">
    <name type="scientific">Pararoseomonas baculiformis</name>
    <dbReference type="NCBI Taxonomy" id="2820812"/>
    <lineage>
        <taxon>Bacteria</taxon>
        <taxon>Pseudomonadati</taxon>
        <taxon>Pseudomonadota</taxon>
        <taxon>Alphaproteobacteria</taxon>
        <taxon>Acetobacterales</taxon>
        <taxon>Acetobacteraceae</taxon>
        <taxon>Pararoseomonas</taxon>
    </lineage>
</organism>
<evidence type="ECO:0000256" key="1">
    <source>
        <dbReference type="SAM" id="MobiDB-lite"/>
    </source>
</evidence>
<evidence type="ECO:0000313" key="3">
    <source>
        <dbReference type="Proteomes" id="UP000681594"/>
    </source>
</evidence>